<dbReference type="FunFam" id="3.40.30.10:FF:000001">
    <property type="entry name" value="Thioredoxin"/>
    <property type="match status" value="1"/>
</dbReference>
<dbReference type="PANTHER" id="PTHR45663:SF11">
    <property type="entry name" value="GEO12009P1"/>
    <property type="match status" value="1"/>
</dbReference>
<dbReference type="RefSeq" id="WP_144888061.1">
    <property type="nucleotide sequence ID" value="NZ_VLLE01000006.1"/>
</dbReference>
<evidence type="ECO:0000259" key="9">
    <source>
        <dbReference type="PROSITE" id="PS51352"/>
    </source>
</evidence>
<dbReference type="InterPro" id="IPR036249">
    <property type="entry name" value="Thioredoxin-like_sf"/>
</dbReference>
<evidence type="ECO:0000256" key="1">
    <source>
        <dbReference type="ARBA" id="ARBA00008987"/>
    </source>
</evidence>
<evidence type="ECO:0000256" key="5">
    <source>
        <dbReference type="ARBA" id="ARBA00023284"/>
    </source>
</evidence>
<name>A0A562SDC2_9BACT</name>
<protein>
    <recommendedName>
        <fullName evidence="6">Thioredoxin</fullName>
    </recommendedName>
</protein>
<dbReference type="PROSITE" id="PS51352">
    <property type="entry name" value="THIOREDOXIN_2"/>
    <property type="match status" value="1"/>
</dbReference>
<feature type="site" description="Deprotonates C-terminal active site Cys" evidence="7">
    <location>
        <position position="17"/>
    </location>
</feature>
<keyword evidence="4 8" id="KW-1015">Disulfide bond</keyword>
<feature type="disulfide bond" description="Redox-active" evidence="8">
    <location>
        <begin position="23"/>
        <end position="26"/>
    </location>
</feature>
<feature type="active site" description="Nucleophile" evidence="7">
    <location>
        <position position="23"/>
    </location>
</feature>
<feature type="domain" description="Thioredoxin" evidence="9">
    <location>
        <begin position="1"/>
        <end position="99"/>
    </location>
</feature>
<proteinExistence type="inferred from homology"/>
<dbReference type="SUPFAM" id="SSF52833">
    <property type="entry name" value="Thioredoxin-like"/>
    <property type="match status" value="1"/>
</dbReference>
<dbReference type="NCBIfam" id="TIGR01068">
    <property type="entry name" value="thioredoxin"/>
    <property type="match status" value="1"/>
</dbReference>
<keyword evidence="2" id="KW-0813">Transport</keyword>
<evidence type="ECO:0000256" key="7">
    <source>
        <dbReference type="PIRSR" id="PIRSR000077-1"/>
    </source>
</evidence>
<evidence type="ECO:0000256" key="6">
    <source>
        <dbReference type="NCBIfam" id="TIGR01068"/>
    </source>
</evidence>
<evidence type="ECO:0000256" key="2">
    <source>
        <dbReference type="ARBA" id="ARBA00022448"/>
    </source>
</evidence>
<dbReference type="AlphaFoldDB" id="A0A562SDC2"/>
<dbReference type="PANTHER" id="PTHR45663">
    <property type="entry name" value="GEO12009P1"/>
    <property type="match status" value="1"/>
</dbReference>
<evidence type="ECO:0000313" key="10">
    <source>
        <dbReference type="EMBL" id="TWI79289.1"/>
    </source>
</evidence>
<dbReference type="CDD" id="cd02947">
    <property type="entry name" value="TRX_family"/>
    <property type="match status" value="1"/>
</dbReference>
<feature type="site" description="Contributes to redox potential value" evidence="7">
    <location>
        <position position="25"/>
    </location>
</feature>
<dbReference type="OrthoDB" id="9790390at2"/>
<dbReference type="EMBL" id="VLLE01000006">
    <property type="protein sequence ID" value="TWI79289.1"/>
    <property type="molecule type" value="Genomic_DNA"/>
</dbReference>
<dbReference type="GO" id="GO:0045454">
    <property type="term" value="P:cell redox homeostasis"/>
    <property type="evidence" value="ECO:0007669"/>
    <property type="project" value="TreeGrafter"/>
</dbReference>
<feature type="active site" description="Nucleophile" evidence="7">
    <location>
        <position position="26"/>
    </location>
</feature>
<dbReference type="PIRSF" id="PIRSF000077">
    <property type="entry name" value="Thioredoxin"/>
    <property type="match status" value="1"/>
</dbReference>
<dbReference type="Pfam" id="PF00085">
    <property type="entry name" value="Thioredoxin"/>
    <property type="match status" value="1"/>
</dbReference>
<dbReference type="Gene3D" id="3.40.30.10">
    <property type="entry name" value="Glutaredoxin"/>
    <property type="match status" value="1"/>
</dbReference>
<dbReference type="GO" id="GO:0015035">
    <property type="term" value="F:protein-disulfide reductase activity"/>
    <property type="evidence" value="ECO:0007669"/>
    <property type="project" value="UniProtKB-UniRule"/>
</dbReference>
<comment type="similarity">
    <text evidence="1">Belongs to the thioredoxin family.</text>
</comment>
<comment type="caution">
    <text evidence="10">The sequence shown here is derived from an EMBL/GenBank/DDBJ whole genome shotgun (WGS) entry which is preliminary data.</text>
</comment>
<dbReference type="PROSITE" id="PS00194">
    <property type="entry name" value="THIOREDOXIN_1"/>
    <property type="match status" value="1"/>
</dbReference>
<keyword evidence="11" id="KW-1185">Reference proteome</keyword>
<dbReference type="PRINTS" id="PR00421">
    <property type="entry name" value="THIOREDOXIN"/>
</dbReference>
<gene>
    <name evidence="10" type="ORF">IQ13_3692</name>
</gene>
<dbReference type="Proteomes" id="UP000316167">
    <property type="component" value="Unassembled WGS sequence"/>
</dbReference>
<accession>A0A562SDC2</accession>
<evidence type="ECO:0000313" key="11">
    <source>
        <dbReference type="Proteomes" id="UP000316167"/>
    </source>
</evidence>
<organism evidence="10 11">
    <name type="scientific">Lacibacter cauensis</name>
    <dbReference type="NCBI Taxonomy" id="510947"/>
    <lineage>
        <taxon>Bacteria</taxon>
        <taxon>Pseudomonadati</taxon>
        <taxon>Bacteroidota</taxon>
        <taxon>Chitinophagia</taxon>
        <taxon>Chitinophagales</taxon>
        <taxon>Chitinophagaceae</taxon>
        <taxon>Lacibacter</taxon>
    </lineage>
</organism>
<keyword evidence="5 8" id="KW-0676">Redox-active center</keyword>
<reference evidence="10 11" key="1">
    <citation type="journal article" date="2015" name="Stand. Genomic Sci.">
        <title>Genomic Encyclopedia of Bacterial and Archaeal Type Strains, Phase III: the genomes of soil and plant-associated and newly described type strains.</title>
        <authorList>
            <person name="Whitman W.B."/>
            <person name="Woyke T."/>
            <person name="Klenk H.P."/>
            <person name="Zhou Y."/>
            <person name="Lilburn T.G."/>
            <person name="Beck B.J."/>
            <person name="De Vos P."/>
            <person name="Vandamme P."/>
            <person name="Eisen J.A."/>
            <person name="Garrity G."/>
            <person name="Hugenholtz P."/>
            <person name="Kyrpides N.C."/>
        </authorList>
    </citation>
    <scope>NUCLEOTIDE SEQUENCE [LARGE SCALE GENOMIC DNA]</scope>
    <source>
        <strain evidence="10 11">CGMCC 1.7271</strain>
    </source>
</reference>
<evidence type="ECO:0000256" key="8">
    <source>
        <dbReference type="PIRSR" id="PIRSR000077-4"/>
    </source>
</evidence>
<dbReference type="InterPro" id="IPR005746">
    <property type="entry name" value="Thioredoxin"/>
</dbReference>
<dbReference type="InterPro" id="IPR013766">
    <property type="entry name" value="Thioredoxin_domain"/>
</dbReference>
<evidence type="ECO:0000256" key="4">
    <source>
        <dbReference type="ARBA" id="ARBA00023157"/>
    </source>
</evidence>
<dbReference type="InterPro" id="IPR017937">
    <property type="entry name" value="Thioredoxin_CS"/>
</dbReference>
<sequence length="99" mass="11169">MNNFESHIYGSKPVVVDFFAEWCGPCKLMTPVLQQVKDAAGDRITVLKMDIDKNPGFTHRYGVQAVPTLMIFKDGQVIWRKSGVVPAHEILQYLNTVMS</sequence>
<keyword evidence="3" id="KW-0249">Electron transport</keyword>
<dbReference type="GO" id="GO:0005829">
    <property type="term" value="C:cytosol"/>
    <property type="evidence" value="ECO:0007669"/>
    <property type="project" value="TreeGrafter"/>
</dbReference>
<feature type="site" description="Contributes to redox potential value" evidence="7">
    <location>
        <position position="24"/>
    </location>
</feature>
<evidence type="ECO:0000256" key="3">
    <source>
        <dbReference type="ARBA" id="ARBA00022982"/>
    </source>
</evidence>